<dbReference type="GO" id="GO:0008705">
    <property type="term" value="F:methionine synthase activity"/>
    <property type="evidence" value="ECO:0007669"/>
    <property type="project" value="TreeGrafter"/>
</dbReference>
<comment type="caution">
    <text evidence="5">The sequence shown here is derived from an EMBL/GenBank/DDBJ whole genome shotgun (WGS) entry which is preliminary data.</text>
</comment>
<name>A0A0L6U1R2_9FIRM</name>
<dbReference type="InterPro" id="IPR003759">
    <property type="entry name" value="Cbl-bd_cap"/>
</dbReference>
<organism evidence="5 6">
    <name type="scientific">Acetobacterium bakii</name>
    <dbReference type="NCBI Taxonomy" id="52689"/>
    <lineage>
        <taxon>Bacteria</taxon>
        <taxon>Bacillati</taxon>
        <taxon>Bacillota</taxon>
        <taxon>Clostridia</taxon>
        <taxon>Eubacteriales</taxon>
        <taxon>Eubacteriaceae</taxon>
        <taxon>Acetobacterium</taxon>
    </lineage>
</organism>
<evidence type="ECO:0000259" key="3">
    <source>
        <dbReference type="PROSITE" id="PS51332"/>
    </source>
</evidence>
<dbReference type="SUPFAM" id="SSF52242">
    <property type="entry name" value="Cobalamin (vitamin B12)-binding domain"/>
    <property type="match status" value="1"/>
</dbReference>
<dbReference type="STRING" id="52689.AKG39_07165"/>
<dbReference type="Gene3D" id="1.10.1240.10">
    <property type="entry name" value="Methionine synthase domain"/>
    <property type="match status" value="1"/>
</dbReference>
<dbReference type="PROSITE" id="PS51337">
    <property type="entry name" value="B12_BINDING_NTER"/>
    <property type="match status" value="1"/>
</dbReference>
<dbReference type="GO" id="GO:0046872">
    <property type="term" value="F:metal ion binding"/>
    <property type="evidence" value="ECO:0007669"/>
    <property type="project" value="UniProtKB-KW"/>
</dbReference>
<dbReference type="SMART" id="SM01018">
    <property type="entry name" value="B12-binding_2"/>
    <property type="match status" value="1"/>
</dbReference>
<dbReference type="PANTHER" id="PTHR45833">
    <property type="entry name" value="METHIONINE SYNTHASE"/>
    <property type="match status" value="1"/>
</dbReference>
<dbReference type="GO" id="GO:0031419">
    <property type="term" value="F:cobalamin binding"/>
    <property type="evidence" value="ECO:0007669"/>
    <property type="project" value="InterPro"/>
</dbReference>
<protein>
    <submittedName>
        <fullName evidence="5">Cobalamin-binding protein</fullName>
    </submittedName>
</protein>
<evidence type="ECO:0000259" key="4">
    <source>
        <dbReference type="PROSITE" id="PS51337"/>
    </source>
</evidence>
<proteinExistence type="predicted"/>
<dbReference type="PROSITE" id="PS51332">
    <property type="entry name" value="B12_BINDING"/>
    <property type="match status" value="1"/>
</dbReference>
<dbReference type="SUPFAM" id="SSF47644">
    <property type="entry name" value="Methionine synthase domain"/>
    <property type="match status" value="1"/>
</dbReference>
<dbReference type="InterPro" id="IPR036724">
    <property type="entry name" value="Cobalamin-bd_sf"/>
</dbReference>
<dbReference type="GO" id="GO:0050667">
    <property type="term" value="P:homocysteine metabolic process"/>
    <property type="evidence" value="ECO:0007669"/>
    <property type="project" value="TreeGrafter"/>
</dbReference>
<dbReference type="Pfam" id="PF02607">
    <property type="entry name" value="B12-binding_2"/>
    <property type="match status" value="1"/>
</dbReference>
<dbReference type="PATRIC" id="fig|52689.4.peg.543"/>
<dbReference type="InterPro" id="IPR050554">
    <property type="entry name" value="Met_Synthase/Corrinoid"/>
</dbReference>
<keyword evidence="2" id="KW-0170">Cobalt</keyword>
<dbReference type="GO" id="GO:0005829">
    <property type="term" value="C:cytosol"/>
    <property type="evidence" value="ECO:0007669"/>
    <property type="project" value="TreeGrafter"/>
</dbReference>
<dbReference type="OrthoDB" id="9803687at2"/>
<keyword evidence="1" id="KW-0479">Metal-binding</keyword>
<evidence type="ECO:0000256" key="1">
    <source>
        <dbReference type="ARBA" id="ARBA00022723"/>
    </source>
</evidence>
<reference evidence="6" key="1">
    <citation type="submission" date="2015-07" db="EMBL/GenBank/DDBJ databases">
        <title>Draft genome sequence of Acetobacterium bakii DSM 8293, a potential psychrophilic chemical producer through syngas fermentation.</title>
        <authorList>
            <person name="Song Y."/>
            <person name="Hwang S."/>
            <person name="Cho B.-K."/>
        </authorList>
    </citation>
    <scope>NUCLEOTIDE SEQUENCE [LARGE SCALE GENOMIC DNA]</scope>
    <source>
        <strain evidence="6">DSM 8239</strain>
    </source>
</reference>
<dbReference type="InterPro" id="IPR036594">
    <property type="entry name" value="Meth_synthase_dom"/>
</dbReference>
<feature type="domain" description="B12-binding" evidence="3">
    <location>
        <begin position="84"/>
        <end position="205"/>
    </location>
</feature>
<dbReference type="EMBL" id="LGYO01000016">
    <property type="protein sequence ID" value="KNZ42287.1"/>
    <property type="molecule type" value="Genomic_DNA"/>
</dbReference>
<accession>A0A0L6U1R2</accession>
<gene>
    <name evidence="5" type="ORF">AKG39_07165</name>
</gene>
<sequence length="205" mass="21735">MAKISELLASLEMDELMELVQQELENGTDPVSILKECEAGMVKVGELFSSGDYFVSDLMMSGEMFKEVGTMLEPYLDGKTGDILAKVVLGTVEGDIHDIGKDLVYVMLKSGGFDVIDVGVDAKPEAFVNALKESGAPILALSCLLTTAYDSISNTVKAVEAAGLRDQVKIIIGGGPTDESVVRYTGADAVGDDAQSAVKLCKEML</sequence>
<dbReference type="PANTHER" id="PTHR45833:SF1">
    <property type="entry name" value="METHIONINE SYNTHASE"/>
    <property type="match status" value="1"/>
</dbReference>
<evidence type="ECO:0000256" key="2">
    <source>
        <dbReference type="ARBA" id="ARBA00023285"/>
    </source>
</evidence>
<dbReference type="RefSeq" id="WP_050739700.1">
    <property type="nucleotide sequence ID" value="NZ_LGYO01000016.1"/>
</dbReference>
<dbReference type="Proteomes" id="UP000036873">
    <property type="component" value="Unassembled WGS sequence"/>
</dbReference>
<dbReference type="Pfam" id="PF02310">
    <property type="entry name" value="B12-binding"/>
    <property type="match status" value="1"/>
</dbReference>
<dbReference type="Gene3D" id="3.40.50.280">
    <property type="entry name" value="Cobalamin-binding domain"/>
    <property type="match status" value="1"/>
</dbReference>
<dbReference type="AlphaFoldDB" id="A0A0L6U1R2"/>
<evidence type="ECO:0000313" key="5">
    <source>
        <dbReference type="EMBL" id="KNZ42287.1"/>
    </source>
</evidence>
<keyword evidence="6" id="KW-1185">Reference proteome</keyword>
<evidence type="ECO:0000313" key="6">
    <source>
        <dbReference type="Proteomes" id="UP000036873"/>
    </source>
</evidence>
<dbReference type="InterPro" id="IPR006158">
    <property type="entry name" value="Cobalamin-bd"/>
</dbReference>
<feature type="domain" description="B12-binding N-terminal" evidence="4">
    <location>
        <begin position="1"/>
        <end position="84"/>
    </location>
</feature>
<dbReference type="GO" id="GO:0046653">
    <property type="term" value="P:tetrahydrofolate metabolic process"/>
    <property type="evidence" value="ECO:0007669"/>
    <property type="project" value="TreeGrafter"/>
</dbReference>